<reference evidence="11" key="1">
    <citation type="submission" date="2022-01" db="EMBL/GenBank/DDBJ databases">
        <authorList>
            <person name="King R."/>
        </authorList>
    </citation>
    <scope>NUCLEOTIDE SEQUENCE</scope>
</reference>
<evidence type="ECO:0000256" key="6">
    <source>
        <dbReference type="ARBA" id="ARBA00023054"/>
    </source>
</evidence>
<keyword evidence="7 9" id="KW-0804">Transcription</keyword>
<dbReference type="AlphaFoldDB" id="A0A9P0JBG9"/>
<keyword evidence="8" id="KW-0539">Nucleus</keyword>
<evidence type="ECO:0000256" key="10">
    <source>
        <dbReference type="SAM" id="MobiDB-lite"/>
    </source>
</evidence>
<evidence type="ECO:0000256" key="4">
    <source>
        <dbReference type="ARBA" id="ARBA00022853"/>
    </source>
</evidence>
<gene>
    <name evidence="11" type="ORF">CHIRRI_LOCUS12917</name>
</gene>
<evidence type="ECO:0000313" key="12">
    <source>
        <dbReference type="Proteomes" id="UP001153620"/>
    </source>
</evidence>
<reference evidence="11" key="2">
    <citation type="submission" date="2022-10" db="EMBL/GenBank/DDBJ databases">
        <authorList>
            <consortium name="ENA_rothamsted_submissions"/>
            <consortium name="culmorum"/>
            <person name="King R."/>
        </authorList>
    </citation>
    <scope>NUCLEOTIDE SEQUENCE</scope>
</reference>
<feature type="compositionally biased region" description="Polar residues" evidence="10">
    <location>
        <begin position="121"/>
        <end position="131"/>
    </location>
</feature>
<evidence type="ECO:0000256" key="2">
    <source>
        <dbReference type="ARBA" id="ARBA00010916"/>
    </source>
</evidence>
<dbReference type="GO" id="GO:0005634">
    <property type="term" value="C:nucleus"/>
    <property type="evidence" value="ECO:0007669"/>
    <property type="project" value="UniProtKB-SubCell"/>
</dbReference>
<feature type="compositionally biased region" description="Low complexity" evidence="10">
    <location>
        <begin position="91"/>
        <end position="102"/>
    </location>
</feature>
<dbReference type="OrthoDB" id="202825at2759"/>
<dbReference type="Proteomes" id="UP001153620">
    <property type="component" value="Chromosome 4"/>
</dbReference>
<name>A0A9P0JBG9_9DIPT</name>
<organism evidence="11 12">
    <name type="scientific">Chironomus riparius</name>
    <dbReference type="NCBI Taxonomy" id="315576"/>
    <lineage>
        <taxon>Eukaryota</taxon>
        <taxon>Metazoa</taxon>
        <taxon>Ecdysozoa</taxon>
        <taxon>Arthropoda</taxon>
        <taxon>Hexapoda</taxon>
        <taxon>Insecta</taxon>
        <taxon>Pterygota</taxon>
        <taxon>Neoptera</taxon>
        <taxon>Endopterygota</taxon>
        <taxon>Diptera</taxon>
        <taxon>Nematocera</taxon>
        <taxon>Chironomoidea</taxon>
        <taxon>Chironomidae</taxon>
        <taxon>Chironominae</taxon>
        <taxon>Chironomus</taxon>
    </lineage>
</organism>
<accession>A0A9P0JBG9</accession>
<evidence type="ECO:0000256" key="9">
    <source>
        <dbReference type="RuleBase" id="RU368022"/>
    </source>
</evidence>
<evidence type="ECO:0000256" key="8">
    <source>
        <dbReference type="ARBA" id="ARBA00023242"/>
    </source>
</evidence>
<comment type="similarity">
    <text evidence="2 9">Belongs to the EAF6 family.</text>
</comment>
<evidence type="ECO:0000313" key="11">
    <source>
        <dbReference type="EMBL" id="CAH1733563.1"/>
    </source>
</evidence>
<evidence type="ECO:0000256" key="3">
    <source>
        <dbReference type="ARBA" id="ARBA00019141"/>
    </source>
</evidence>
<keyword evidence="4" id="KW-0156">Chromatin regulator</keyword>
<comment type="subcellular location">
    <subcellularLocation>
        <location evidence="1">Nucleus</location>
    </subcellularLocation>
</comment>
<keyword evidence="6" id="KW-0175">Coiled coil</keyword>
<evidence type="ECO:0000256" key="1">
    <source>
        <dbReference type="ARBA" id="ARBA00004123"/>
    </source>
</evidence>
<dbReference type="PANTHER" id="PTHR13476">
    <property type="entry name" value="CHROMATIN MODIFICATION-RELATED PROTEIN MEAF6"/>
    <property type="match status" value="1"/>
</dbReference>
<feature type="region of interest" description="Disordered" evidence="10">
    <location>
        <begin position="89"/>
        <end position="191"/>
    </location>
</feature>
<feature type="compositionally biased region" description="Low complexity" evidence="10">
    <location>
        <begin position="166"/>
        <end position="175"/>
    </location>
</feature>
<proteinExistence type="inferred from homology"/>
<dbReference type="EMBL" id="OU895880">
    <property type="protein sequence ID" value="CAH1733563.1"/>
    <property type="molecule type" value="Genomic_DNA"/>
</dbReference>
<dbReference type="InterPro" id="IPR015418">
    <property type="entry name" value="Eaf6"/>
</dbReference>
<keyword evidence="5 9" id="KW-0805">Transcription regulation</keyword>
<evidence type="ECO:0000256" key="5">
    <source>
        <dbReference type="ARBA" id="ARBA00023015"/>
    </source>
</evidence>
<keyword evidence="12" id="KW-1185">Reference proteome</keyword>
<dbReference type="GO" id="GO:0006325">
    <property type="term" value="P:chromatin organization"/>
    <property type="evidence" value="ECO:0007669"/>
    <property type="project" value="UniProtKB-KW"/>
</dbReference>
<dbReference type="Pfam" id="PF09340">
    <property type="entry name" value="NuA4"/>
    <property type="match status" value="1"/>
</dbReference>
<evidence type="ECO:0000256" key="7">
    <source>
        <dbReference type="ARBA" id="ARBA00023163"/>
    </source>
</evidence>
<dbReference type="GO" id="GO:0000123">
    <property type="term" value="C:histone acetyltransferase complex"/>
    <property type="evidence" value="ECO:0007669"/>
    <property type="project" value="InterPro"/>
</dbReference>
<sequence length="191" mass="21524">MKMTAKSTTNSSVMDSRKELSELIKRKAEISADLESLERQIFAFEGSYLEDTQLYGNIIRGWDRYLTTNKGTNSKADKRNRKFKDNERLFSKSSVTSSAAVSGTLTNDTKTNDSSEEEDNMISTIGNSSVHEPTIKMDTKYMSSHDSGDSLYLQNFKQKDSKRSFSDSASRQSSANLKSSKMNPNKKARHK</sequence>
<protein>
    <recommendedName>
        <fullName evidence="3">Chromatin modification-related protein MEAF6</fullName>
    </recommendedName>
</protein>